<evidence type="ECO:0000313" key="2">
    <source>
        <dbReference type="EMBL" id="CAF1636880.1"/>
    </source>
</evidence>
<feature type="non-terminal residue" evidence="2">
    <location>
        <position position="1"/>
    </location>
</feature>
<dbReference type="Proteomes" id="UP000681722">
    <property type="component" value="Unassembled WGS sequence"/>
</dbReference>
<dbReference type="EMBL" id="CAJOBC010114206">
    <property type="protein sequence ID" value="CAF4543817.1"/>
    <property type="molecule type" value="Genomic_DNA"/>
</dbReference>
<dbReference type="EMBL" id="CAJNOQ010045779">
    <property type="protein sequence ID" value="CAF1636880.1"/>
    <property type="molecule type" value="Genomic_DNA"/>
</dbReference>
<evidence type="ECO:0000259" key="1">
    <source>
        <dbReference type="Pfam" id="PF08031"/>
    </source>
</evidence>
<sequence length="147" mass="16529">KKRRKVSNTSIDNSVSPAWRTALLNILYTQAWPEGTAATDQELLASRLRAQVEILQTVVGGEQSSCYLNEADPNEPNWQQKFFGTQDIYDRLKSIKKSVDPNGLFICKNCVDSDDWADLHCPKRSSAARIPVTIILLALFKIFQIAC</sequence>
<dbReference type="OrthoDB" id="9983560at2759"/>
<evidence type="ECO:0000313" key="3">
    <source>
        <dbReference type="EMBL" id="CAF4543817.1"/>
    </source>
</evidence>
<dbReference type="GO" id="GO:0050660">
    <property type="term" value="F:flavin adenine dinucleotide binding"/>
    <property type="evidence" value="ECO:0007669"/>
    <property type="project" value="InterPro"/>
</dbReference>
<reference evidence="2" key="1">
    <citation type="submission" date="2021-02" db="EMBL/GenBank/DDBJ databases">
        <authorList>
            <person name="Nowell W R."/>
        </authorList>
    </citation>
    <scope>NUCLEOTIDE SEQUENCE</scope>
</reference>
<protein>
    <recommendedName>
        <fullName evidence="1">Berberine/berberine-like domain-containing protein</fullName>
    </recommendedName>
</protein>
<accession>A0A816DNB7</accession>
<dbReference type="GO" id="GO:0016491">
    <property type="term" value="F:oxidoreductase activity"/>
    <property type="evidence" value="ECO:0007669"/>
    <property type="project" value="InterPro"/>
</dbReference>
<dbReference type="InterPro" id="IPR012951">
    <property type="entry name" value="BBE"/>
</dbReference>
<gene>
    <name evidence="2" type="ORF">GPM918_LOCUS44709</name>
    <name evidence="3" type="ORF">SRO942_LOCUS46703</name>
</gene>
<dbReference type="Proteomes" id="UP000663829">
    <property type="component" value="Unassembled WGS sequence"/>
</dbReference>
<dbReference type="Gene3D" id="3.40.462.20">
    <property type="match status" value="1"/>
</dbReference>
<feature type="domain" description="Berberine/berberine-like" evidence="1">
    <location>
        <begin position="66"/>
        <end position="105"/>
    </location>
</feature>
<comment type="caution">
    <text evidence="2">The sequence shown here is derived from an EMBL/GenBank/DDBJ whole genome shotgun (WGS) entry which is preliminary data.</text>
</comment>
<proteinExistence type="predicted"/>
<dbReference type="Pfam" id="PF08031">
    <property type="entry name" value="BBE"/>
    <property type="match status" value="1"/>
</dbReference>
<evidence type="ECO:0000313" key="4">
    <source>
        <dbReference type="Proteomes" id="UP000663829"/>
    </source>
</evidence>
<keyword evidence="4" id="KW-1185">Reference proteome</keyword>
<dbReference type="AlphaFoldDB" id="A0A816DNB7"/>
<name>A0A816DNB7_9BILA</name>
<organism evidence="2 4">
    <name type="scientific">Didymodactylos carnosus</name>
    <dbReference type="NCBI Taxonomy" id="1234261"/>
    <lineage>
        <taxon>Eukaryota</taxon>
        <taxon>Metazoa</taxon>
        <taxon>Spiralia</taxon>
        <taxon>Gnathifera</taxon>
        <taxon>Rotifera</taxon>
        <taxon>Eurotatoria</taxon>
        <taxon>Bdelloidea</taxon>
        <taxon>Philodinida</taxon>
        <taxon>Philodinidae</taxon>
        <taxon>Didymodactylos</taxon>
    </lineage>
</organism>
<dbReference type="InterPro" id="IPR016169">
    <property type="entry name" value="FAD-bd_PCMH_sub2"/>
</dbReference>
<dbReference type="Gene3D" id="3.30.465.10">
    <property type="match status" value="1"/>
</dbReference>